<dbReference type="PANTHER" id="PTHR43500:SF1">
    <property type="entry name" value="CYSTATHIONINE BETA-LYASE-RELATED"/>
    <property type="match status" value="1"/>
</dbReference>
<dbReference type="InterPro" id="IPR015421">
    <property type="entry name" value="PyrdxlP-dep_Trfase_major"/>
</dbReference>
<evidence type="ECO:0000256" key="5">
    <source>
        <dbReference type="ARBA" id="ARBA00047517"/>
    </source>
</evidence>
<keyword evidence="4 7" id="KW-0456">Lyase</keyword>
<dbReference type="GO" id="GO:0047804">
    <property type="term" value="F:cysteine-S-conjugate beta-lyase activity"/>
    <property type="evidence" value="ECO:0007669"/>
    <property type="project" value="UniProtKB-EC"/>
</dbReference>
<comment type="caution">
    <text evidence="7">The sequence shown here is derived from an EMBL/GenBank/DDBJ whole genome shotgun (WGS) entry which is preliminary data.</text>
</comment>
<dbReference type="EC" id="4.4.1.13" evidence="7"/>
<evidence type="ECO:0000256" key="1">
    <source>
        <dbReference type="ARBA" id="ARBA00001933"/>
    </source>
</evidence>
<reference evidence="8" key="1">
    <citation type="submission" date="2023-07" db="EMBL/GenBank/DDBJ databases">
        <title>Verminephrobacter genomes.</title>
        <authorList>
            <person name="Lund M.B."/>
        </authorList>
    </citation>
    <scope>NUCLEOTIDE SEQUENCE [LARGE SCALE GENOMIC DNA]</scope>
    <source>
        <strain evidence="8">AtM5-05</strain>
    </source>
</reference>
<dbReference type="InterPro" id="IPR000277">
    <property type="entry name" value="Cys/Met-Metab_PyrdxlP-dep_enz"/>
</dbReference>
<keyword evidence="3 6" id="KW-0663">Pyridoxal phosphate</keyword>
<dbReference type="Gene3D" id="3.90.1150.10">
    <property type="entry name" value="Aspartate Aminotransferase, domain 1"/>
    <property type="match status" value="1"/>
</dbReference>
<dbReference type="Pfam" id="PF01053">
    <property type="entry name" value="Cys_Met_Meta_PP"/>
    <property type="match status" value="1"/>
</dbReference>
<evidence type="ECO:0000256" key="3">
    <source>
        <dbReference type="ARBA" id="ARBA00022898"/>
    </source>
</evidence>
<evidence type="ECO:0000313" key="8">
    <source>
        <dbReference type="Proteomes" id="UP001208935"/>
    </source>
</evidence>
<accession>A0ABT3KQK6</accession>
<dbReference type="PIRSF" id="PIRSF001434">
    <property type="entry name" value="CGS"/>
    <property type="match status" value="1"/>
</dbReference>
<dbReference type="InterPro" id="IPR015424">
    <property type="entry name" value="PyrdxlP-dep_Trfase"/>
</dbReference>
<proteinExistence type="inferred from homology"/>
<dbReference type="InterPro" id="IPR015422">
    <property type="entry name" value="PyrdxlP-dep_Trfase_small"/>
</dbReference>
<dbReference type="Gene3D" id="3.40.640.10">
    <property type="entry name" value="Type I PLP-dependent aspartate aminotransferase-like (Major domain)"/>
    <property type="match status" value="1"/>
</dbReference>
<dbReference type="SUPFAM" id="SSF53383">
    <property type="entry name" value="PLP-dependent transferases"/>
    <property type="match status" value="1"/>
</dbReference>
<evidence type="ECO:0000313" key="7">
    <source>
        <dbReference type="EMBL" id="MCW5320075.1"/>
    </source>
</evidence>
<comment type="catalytic activity">
    <reaction evidence="5">
        <text>L,L-cystathionine + H2O = L-homocysteine + pyruvate + NH4(+)</text>
        <dbReference type="Rhea" id="RHEA:13965"/>
        <dbReference type="ChEBI" id="CHEBI:15361"/>
        <dbReference type="ChEBI" id="CHEBI:15377"/>
        <dbReference type="ChEBI" id="CHEBI:28938"/>
        <dbReference type="ChEBI" id="CHEBI:58161"/>
        <dbReference type="ChEBI" id="CHEBI:58199"/>
    </reaction>
</comment>
<evidence type="ECO:0000256" key="4">
    <source>
        <dbReference type="ARBA" id="ARBA00023239"/>
    </source>
</evidence>
<dbReference type="GeneID" id="77322802"/>
<evidence type="ECO:0000256" key="2">
    <source>
        <dbReference type="ARBA" id="ARBA00009077"/>
    </source>
</evidence>
<protein>
    <submittedName>
        <fullName evidence="7">Cystathionine beta-lyase</fullName>
        <ecNumber evidence="7">4.4.1.13</ecNumber>
    </submittedName>
</protein>
<dbReference type="Proteomes" id="UP001208935">
    <property type="component" value="Unassembled WGS sequence"/>
</dbReference>
<comment type="cofactor">
    <cofactor evidence="1 6">
        <name>pyridoxal 5'-phosphate</name>
        <dbReference type="ChEBI" id="CHEBI:597326"/>
    </cofactor>
</comment>
<name>A0ABT3KQK6_9BURK</name>
<dbReference type="InterPro" id="IPR006233">
    <property type="entry name" value="Cys_b_lyase_bac"/>
</dbReference>
<dbReference type="EMBL" id="QZCW01000001">
    <property type="protein sequence ID" value="MCW5320075.1"/>
    <property type="molecule type" value="Genomic_DNA"/>
</dbReference>
<dbReference type="PANTHER" id="PTHR43500">
    <property type="entry name" value="CYSTATHIONINE BETA-LYASE-RELATED"/>
    <property type="match status" value="1"/>
</dbReference>
<sequence length="412" mass="43816">MAGMRTPGTDLATRIVQHDYVPPAGFAAPQPGVYKASTVIFPNVAAMRARDWRDRSGYTYGLHGTPTTFTLEERLCTLEGGLQCVLAPSGLAAIANVALALLNPGDELLLPDNVYGPSKDLAHDELARLGISHGLYDPLEPADLAARITPATRLVWLEAPGSVSMEFPDLRELVRICRARAVRTALDNTWGAGLAFAPFDLLGDGSLGVDICVHALTKYPSGGGDVLMGSVITRDAALHTQIRRTHMRLGLGVAGNDAEAVLRGLPSLGLRYRAHDAAARSLALWLQQQPAVAQVLHPALAGSPGHAHWQALCGAGPGGQGLAAGLFSVLIDARHSAQQVDAFCDGLRLFKLGYSWGGPMSLVVPYHIASMRSRCVAHLKQGTLVRFSIGLEAVQDLQQDLQQAMERAFPAA</sequence>
<comment type="similarity">
    <text evidence="2 6">Belongs to the trans-sulfuration enzymes family.</text>
</comment>
<gene>
    <name evidence="7" type="ORF">D5039_02440</name>
</gene>
<dbReference type="RefSeq" id="WP_265280933.1">
    <property type="nucleotide sequence ID" value="NZ_QZCW01000001.1"/>
</dbReference>
<organism evidence="7 8">
    <name type="scientific">Verminephrobacter aporrectodeae subsp. tuberculatae</name>
    <dbReference type="NCBI Taxonomy" id="1110392"/>
    <lineage>
        <taxon>Bacteria</taxon>
        <taxon>Pseudomonadati</taxon>
        <taxon>Pseudomonadota</taxon>
        <taxon>Betaproteobacteria</taxon>
        <taxon>Burkholderiales</taxon>
        <taxon>Comamonadaceae</taxon>
        <taxon>Verminephrobacter</taxon>
    </lineage>
</organism>
<evidence type="ECO:0000256" key="6">
    <source>
        <dbReference type="RuleBase" id="RU362118"/>
    </source>
</evidence>
<keyword evidence="8" id="KW-1185">Reference proteome</keyword>